<keyword evidence="2 6" id="KW-0349">Heme</keyword>
<dbReference type="PANTHER" id="PTHR33751:SF9">
    <property type="entry name" value="CYTOCHROME C4"/>
    <property type="match status" value="1"/>
</dbReference>
<feature type="domain" description="Cytochrome c" evidence="8">
    <location>
        <begin position="84"/>
        <end position="170"/>
    </location>
</feature>
<dbReference type="GO" id="GO:0046872">
    <property type="term" value="F:metal ion binding"/>
    <property type="evidence" value="ECO:0007669"/>
    <property type="project" value="UniProtKB-KW"/>
</dbReference>
<evidence type="ECO:0000256" key="4">
    <source>
        <dbReference type="ARBA" id="ARBA00022982"/>
    </source>
</evidence>
<keyword evidence="10" id="KW-1185">Reference proteome</keyword>
<dbReference type="GO" id="GO:0009055">
    <property type="term" value="F:electron transfer activity"/>
    <property type="evidence" value="ECO:0007669"/>
    <property type="project" value="InterPro"/>
</dbReference>
<feature type="chain" id="PRO_5020236784" evidence="7">
    <location>
        <begin position="26"/>
        <end position="323"/>
    </location>
</feature>
<evidence type="ECO:0000256" key="1">
    <source>
        <dbReference type="ARBA" id="ARBA00022448"/>
    </source>
</evidence>
<comment type="caution">
    <text evidence="9">The sequence shown here is derived from an EMBL/GenBank/DDBJ whole genome shotgun (WGS) entry which is preliminary data.</text>
</comment>
<sequence>MPSPRRAVRNALFAAICLAASAAGADEAPPVWAYPVAPRDYVPPADDGSVRHVPGSSRGYTLTEIRDLFVARDWFPQAHPPMPSVVAEGRKPDLRPCGVCHRPEGIGGPENASLAGLPAAYIRRQIADFRSGARSTAVKERGHVFRMIAGLKTLTDEEIEQAVAYYASLTLPPRIRVVETETVPTSYVPSWYYTPKGDGSTEPLAGRIVEMPDDEENFVNRDSRVTFTAHVPPGSLALGEAIAKRGASDRIPACVACHGDALEGVADIPPLAGRSPSYLVRQLYEFKHGLRAGTMAEPMKANTAGMSLAEMVAVAAYAASLKP</sequence>
<dbReference type="OrthoDB" id="9773456at2"/>
<organism evidence="9 10">
    <name type="scientific">Siculibacillus lacustris</name>
    <dbReference type="NCBI Taxonomy" id="1549641"/>
    <lineage>
        <taxon>Bacteria</taxon>
        <taxon>Pseudomonadati</taxon>
        <taxon>Pseudomonadota</taxon>
        <taxon>Alphaproteobacteria</taxon>
        <taxon>Hyphomicrobiales</taxon>
        <taxon>Ancalomicrobiaceae</taxon>
        <taxon>Siculibacillus</taxon>
    </lineage>
</organism>
<dbReference type="EMBL" id="SJFN01000007">
    <property type="protein sequence ID" value="TBW39468.1"/>
    <property type="molecule type" value="Genomic_DNA"/>
</dbReference>
<dbReference type="InterPro" id="IPR036909">
    <property type="entry name" value="Cyt_c-like_dom_sf"/>
</dbReference>
<dbReference type="AlphaFoldDB" id="A0A4Q9VTM7"/>
<keyword evidence="3 6" id="KW-0479">Metal-binding</keyword>
<evidence type="ECO:0000259" key="8">
    <source>
        <dbReference type="PROSITE" id="PS51007"/>
    </source>
</evidence>
<keyword evidence="7" id="KW-0732">Signal</keyword>
<dbReference type="PROSITE" id="PS51007">
    <property type="entry name" value="CYTC"/>
    <property type="match status" value="2"/>
</dbReference>
<evidence type="ECO:0000256" key="7">
    <source>
        <dbReference type="SAM" id="SignalP"/>
    </source>
</evidence>
<evidence type="ECO:0000256" key="6">
    <source>
        <dbReference type="PROSITE-ProRule" id="PRU00433"/>
    </source>
</evidence>
<dbReference type="RefSeq" id="WP_131307314.1">
    <property type="nucleotide sequence ID" value="NZ_SJFN01000007.1"/>
</dbReference>
<dbReference type="SUPFAM" id="SSF46626">
    <property type="entry name" value="Cytochrome c"/>
    <property type="match status" value="2"/>
</dbReference>
<evidence type="ECO:0000256" key="2">
    <source>
        <dbReference type="ARBA" id="ARBA00022617"/>
    </source>
</evidence>
<name>A0A4Q9VTM7_9HYPH</name>
<evidence type="ECO:0000313" key="9">
    <source>
        <dbReference type="EMBL" id="TBW39468.1"/>
    </source>
</evidence>
<accession>A0A4Q9VTM7</accession>
<dbReference type="GO" id="GO:0020037">
    <property type="term" value="F:heme binding"/>
    <property type="evidence" value="ECO:0007669"/>
    <property type="project" value="InterPro"/>
</dbReference>
<feature type="domain" description="Cytochrome c" evidence="8">
    <location>
        <begin position="234"/>
        <end position="322"/>
    </location>
</feature>
<evidence type="ECO:0000256" key="5">
    <source>
        <dbReference type="ARBA" id="ARBA00023004"/>
    </source>
</evidence>
<dbReference type="Gene3D" id="1.10.760.10">
    <property type="entry name" value="Cytochrome c-like domain"/>
    <property type="match status" value="2"/>
</dbReference>
<dbReference type="InterPro" id="IPR050597">
    <property type="entry name" value="Cytochrome_c_Oxidase_Subunit"/>
</dbReference>
<dbReference type="Proteomes" id="UP000292781">
    <property type="component" value="Unassembled WGS sequence"/>
</dbReference>
<dbReference type="Pfam" id="PF00034">
    <property type="entry name" value="Cytochrom_C"/>
    <property type="match status" value="2"/>
</dbReference>
<keyword evidence="4" id="KW-0249">Electron transport</keyword>
<keyword evidence="1" id="KW-0813">Transport</keyword>
<keyword evidence="5 6" id="KW-0408">Iron</keyword>
<reference evidence="9 10" key="1">
    <citation type="submission" date="2019-02" db="EMBL/GenBank/DDBJ databases">
        <title>Siculibacillus lacustris gen. nov., sp. nov., a new rosette-forming bacterium isolated from a freshwater crater lake (Lake St. Ana, Romania).</title>
        <authorList>
            <person name="Felfoldi T."/>
            <person name="Marton Z."/>
            <person name="Szabo A."/>
            <person name="Mentes A."/>
            <person name="Boka K."/>
            <person name="Marialigeti K."/>
            <person name="Mathe I."/>
            <person name="Koncz M."/>
            <person name="Schumann P."/>
            <person name="Toth E."/>
        </authorList>
    </citation>
    <scope>NUCLEOTIDE SEQUENCE [LARGE SCALE GENOMIC DNA]</scope>
    <source>
        <strain evidence="9 10">SA-279</strain>
    </source>
</reference>
<gene>
    <name evidence="9" type="ORF">EYW49_06240</name>
</gene>
<feature type="signal peptide" evidence="7">
    <location>
        <begin position="1"/>
        <end position="25"/>
    </location>
</feature>
<protein>
    <submittedName>
        <fullName evidence="9">Cytochrome C</fullName>
    </submittedName>
</protein>
<evidence type="ECO:0000256" key="3">
    <source>
        <dbReference type="ARBA" id="ARBA00022723"/>
    </source>
</evidence>
<dbReference type="InterPro" id="IPR009056">
    <property type="entry name" value="Cyt_c-like_dom"/>
</dbReference>
<dbReference type="PANTHER" id="PTHR33751">
    <property type="entry name" value="CBB3-TYPE CYTOCHROME C OXIDASE SUBUNIT FIXP"/>
    <property type="match status" value="1"/>
</dbReference>
<proteinExistence type="predicted"/>
<evidence type="ECO:0000313" key="10">
    <source>
        <dbReference type="Proteomes" id="UP000292781"/>
    </source>
</evidence>